<evidence type="ECO:0000313" key="1">
    <source>
        <dbReference type="EMBL" id="GGM69615.1"/>
    </source>
</evidence>
<dbReference type="Proteomes" id="UP000597656">
    <property type="component" value="Unassembled WGS sequence"/>
</dbReference>
<comment type="caution">
    <text evidence="1">The sequence shown here is derived from an EMBL/GenBank/DDBJ whole genome shotgun (WGS) entry which is preliminary data.</text>
</comment>
<accession>A0ABQ2HAI3</accession>
<gene>
    <name evidence="1" type="ORF">GCM10011609_01680</name>
</gene>
<organism evidence="1 2">
    <name type="scientific">Lentzea pudingi</name>
    <dbReference type="NCBI Taxonomy" id="1789439"/>
    <lineage>
        <taxon>Bacteria</taxon>
        <taxon>Bacillati</taxon>
        <taxon>Actinomycetota</taxon>
        <taxon>Actinomycetes</taxon>
        <taxon>Pseudonocardiales</taxon>
        <taxon>Pseudonocardiaceae</taxon>
        <taxon>Lentzea</taxon>
    </lineage>
</organism>
<proteinExistence type="predicted"/>
<protein>
    <submittedName>
        <fullName evidence="1">Uncharacterized protein</fullName>
    </submittedName>
</protein>
<evidence type="ECO:0000313" key="2">
    <source>
        <dbReference type="Proteomes" id="UP000597656"/>
    </source>
</evidence>
<dbReference type="EMBL" id="BMNC01000001">
    <property type="protein sequence ID" value="GGM69615.1"/>
    <property type="molecule type" value="Genomic_DNA"/>
</dbReference>
<name>A0ABQ2HAI3_9PSEU</name>
<keyword evidence="2" id="KW-1185">Reference proteome</keyword>
<reference evidence="2" key="1">
    <citation type="journal article" date="2019" name="Int. J. Syst. Evol. Microbiol.">
        <title>The Global Catalogue of Microorganisms (GCM) 10K type strain sequencing project: providing services to taxonomists for standard genome sequencing and annotation.</title>
        <authorList>
            <consortium name="The Broad Institute Genomics Platform"/>
            <consortium name="The Broad Institute Genome Sequencing Center for Infectious Disease"/>
            <person name="Wu L."/>
            <person name="Ma J."/>
        </authorList>
    </citation>
    <scope>NUCLEOTIDE SEQUENCE [LARGE SCALE GENOMIC DNA]</scope>
    <source>
        <strain evidence="2">CGMCC 4.7319</strain>
    </source>
</reference>
<sequence>MRYFVFAAAESVPRCPLKVVRLMPDGTGETFTRDLVWERSDTLGDALPAGAWETGPEYATAFLTDMVVEMRAAKYARPHADGYVYHALFRERADVLDLDACHGLVRRVPDEALHELTPDGSWRPCGEEVPAFAARRWAAPGPAAVAIDAGEAARLVARGVRAPEPFEWHVIWDENDAIPAGVVRMRADGIEEVFTRDLVWERSDLRHHTPVRVRPATGQEAQRAIGETVRLMNLCRRRDEGGPYQYYGIFRDERDAVDPRDARQIIRQPRENDQDPQVNRWLAETWNFRTEDGWTPTEVLRQIDVGSINLEAVPITPAEFEKVLEWTREWQRAYGN</sequence>